<gene>
    <name evidence="8" type="ORF">SAMN05216214_10175</name>
</gene>
<dbReference type="GO" id="GO:0005886">
    <property type="term" value="C:plasma membrane"/>
    <property type="evidence" value="ECO:0007669"/>
    <property type="project" value="UniProtKB-SubCell"/>
</dbReference>
<accession>A0A1H7F1I8</accession>
<feature type="transmembrane region" description="Helical" evidence="7">
    <location>
        <begin position="6"/>
        <end position="34"/>
    </location>
</feature>
<keyword evidence="3" id="KW-1003">Cell membrane</keyword>
<reference evidence="8 9" key="1">
    <citation type="submission" date="2016-10" db="EMBL/GenBank/DDBJ databases">
        <authorList>
            <person name="de Groot N.N."/>
        </authorList>
    </citation>
    <scope>NUCLEOTIDE SEQUENCE [LARGE SCALE GENOMIC DNA]</scope>
    <source>
        <strain evidence="8 9">JCM 19513</strain>
    </source>
</reference>
<evidence type="ECO:0000256" key="1">
    <source>
        <dbReference type="ARBA" id="ARBA00004651"/>
    </source>
</evidence>
<evidence type="ECO:0000256" key="4">
    <source>
        <dbReference type="ARBA" id="ARBA00022692"/>
    </source>
</evidence>
<comment type="subcellular location">
    <subcellularLocation>
        <location evidence="1 7">Cell membrane</location>
        <topology evidence="1 7">Multi-pass membrane protein</topology>
    </subcellularLocation>
</comment>
<comment type="caution">
    <text evidence="7">Lacks conserved residue(s) required for the propagation of feature annotation.</text>
</comment>
<keyword evidence="9" id="KW-1185">Reference proteome</keyword>
<feature type="transmembrane region" description="Helical" evidence="7">
    <location>
        <begin position="107"/>
        <end position="128"/>
    </location>
</feature>
<feature type="transmembrane region" description="Helical" evidence="7">
    <location>
        <begin position="73"/>
        <end position="91"/>
    </location>
</feature>
<feature type="transmembrane region" description="Helical" evidence="7">
    <location>
        <begin position="140"/>
        <end position="159"/>
    </location>
</feature>
<proteinExistence type="inferred from homology"/>
<feature type="transmembrane region" description="Helical" evidence="7">
    <location>
        <begin position="46"/>
        <end position="67"/>
    </location>
</feature>
<evidence type="ECO:0000313" key="8">
    <source>
        <dbReference type="EMBL" id="SEK20016.1"/>
    </source>
</evidence>
<evidence type="ECO:0000256" key="5">
    <source>
        <dbReference type="ARBA" id="ARBA00022989"/>
    </source>
</evidence>
<dbReference type="PANTHER" id="PTHR33508:SF10">
    <property type="entry name" value="UPF0056 INNER MEMBRANE PROTEIN YHGN"/>
    <property type="match status" value="1"/>
</dbReference>
<dbReference type="EMBL" id="FOAS01000001">
    <property type="protein sequence ID" value="SEK20016.1"/>
    <property type="molecule type" value="Genomic_DNA"/>
</dbReference>
<dbReference type="STRING" id="1429083.GCA_001885685_00543"/>
<evidence type="ECO:0000256" key="7">
    <source>
        <dbReference type="RuleBase" id="RU362048"/>
    </source>
</evidence>
<keyword evidence="6 7" id="KW-0472">Membrane</keyword>
<protein>
    <recommendedName>
        <fullName evidence="7">UPF0056 membrane protein</fullName>
    </recommendedName>
</protein>
<dbReference type="PANTHER" id="PTHR33508">
    <property type="entry name" value="UPF0056 MEMBRANE PROTEIN YHCE"/>
    <property type="match status" value="1"/>
</dbReference>
<keyword evidence="4 7" id="KW-0812">Transmembrane</keyword>
<dbReference type="Proteomes" id="UP000185766">
    <property type="component" value="Unassembled WGS sequence"/>
</dbReference>
<dbReference type="AlphaFoldDB" id="A0A1H7F1I8"/>
<comment type="similarity">
    <text evidence="2 7">Belongs to the UPF0056 (MarC) family.</text>
</comment>
<evidence type="ECO:0000256" key="2">
    <source>
        <dbReference type="ARBA" id="ARBA00009784"/>
    </source>
</evidence>
<sequence>MHGMEIFSIAVLIFLVIDPFGNIAIFLSALSGVPAARRTKVILRELLFALVLLLLFLTFGEHILTALGLSREAISIAGGIILFVVAMRLIFPSKEGLFGDSPDGEPMLVPLATPAVAGPSALAILMTLRNTHEGPVWELYAGLGLAWFGCALILLQAATLHRLLGPRGLTACERLMGMLLIMLSVDMLLDSFKSALHLG</sequence>
<dbReference type="Pfam" id="PF01914">
    <property type="entry name" value="MarC"/>
    <property type="match status" value="1"/>
</dbReference>
<evidence type="ECO:0000256" key="6">
    <source>
        <dbReference type="ARBA" id="ARBA00023136"/>
    </source>
</evidence>
<evidence type="ECO:0000256" key="3">
    <source>
        <dbReference type="ARBA" id="ARBA00022475"/>
    </source>
</evidence>
<name>A0A1H7F1I8_9GAMM</name>
<evidence type="ECO:0000313" key="9">
    <source>
        <dbReference type="Proteomes" id="UP000185766"/>
    </source>
</evidence>
<organism evidence="8 9">
    <name type="scientific">Atopomonas hussainii</name>
    <dbReference type="NCBI Taxonomy" id="1429083"/>
    <lineage>
        <taxon>Bacteria</taxon>
        <taxon>Pseudomonadati</taxon>
        <taxon>Pseudomonadota</taxon>
        <taxon>Gammaproteobacteria</taxon>
        <taxon>Pseudomonadales</taxon>
        <taxon>Pseudomonadaceae</taxon>
        <taxon>Atopomonas</taxon>
    </lineage>
</organism>
<keyword evidence="5 7" id="KW-1133">Transmembrane helix</keyword>
<dbReference type="InterPro" id="IPR002771">
    <property type="entry name" value="Multi_antbiot-R_MarC"/>
</dbReference>